<protein>
    <recommendedName>
        <fullName evidence="15">DUF221-domain-containing protein</fullName>
    </recommendedName>
</protein>
<feature type="transmembrane region" description="Helical" evidence="8">
    <location>
        <begin position="700"/>
        <end position="718"/>
    </location>
</feature>
<keyword evidence="4 8" id="KW-0812">Transmembrane</keyword>
<dbReference type="InterPro" id="IPR032880">
    <property type="entry name" value="CSC1/OSCA1-like_N"/>
</dbReference>
<dbReference type="Pfam" id="PF12621">
    <property type="entry name" value="PHM7_ext"/>
    <property type="match status" value="1"/>
</dbReference>
<gene>
    <name evidence="13" type="ORF">BOTBODRAFT_139387</name>
</gene>
<name>A0A067LXQ6_BOTB1</name>
<keyword evidence="3" id="KW-0813">Transport</keyword>
<dbReference type="InParanoid" id="A0A067LXQ6"/>
<feature type="domain" description="CSC1/OSCA1-like cytosolic" evidence="12">
    <location>
        <begin position="188"/>
        <end position="398"/>
    </location>
</feature>
<accession>A0A067LXQ6</accession>
<dbReference type="EMBL" id="KL198097">
    <property type="protein sequence ID" value="KDQ07994.1"/>
    <property type="molecule type" value="Genomic_DNA"/>
</dbReference>
<evidence type="ECO:0000256" key="3">
    <source>
        <dbReference type="ARBA" id="ARBA00022448"/>
    </source>
</evidence>
<evidence type="ECO:0000259" key="10">
    <source>
        <dbReference type="Pfam" id="PF12621"/>
    </source>
</evidence>
<feature type="transmembrane region" description="Helical" evidence="8">
    <location>
        <begin position="457"/>
        <end position="484"/>
    </location>
</feature>
<evidence type="ECO:0000259" key="11">
    <source>
        <dbReference type="Pfam" id="PF13967"/>
    </source>
</evidence>
<dbReference type="GO" id="GO:0005227">
    <property type="term" value="F:calcium-activated cation channel activity"/>
    <property type="evidence" value="ECO:0007669"/>
    <property type="project" value="InterPro"/>
</dbReference>
<dbReference type="Pfam" id="PF02714">
    <property type="entry name" value="RSN1_7TM"/>
    <property type="match status" value="1"/>
</dbReference>
<feature type="region of interest" description="Disordered" evidence="7">
    <location>
        <begin position="743"/>
        <end position="808"/>
    </location>
</feature>
<evidence type="ECO:0000256" key="7">
    <source>
        <dbReference type="SAM" id="MobiDB-lite"/>
    </source>
</evidence>
<evidence type="ECO:0000313" key="14">
    <source>
        <dbReference type="Proteomes" id="UP000027195"/>
    </source>
</evidence>
<keyword evidence="6 8" id="KW-0472">Membrane</keyword>
<dbReference type="HOGENOM" id="CLU_002458_2_0_1"/>
<dbReference type="PANTHER" id="PTHR13018:SF143">
    <property type="entry name" value="CSC1_OSCA1-LIKE 7TM REGION DOMAIN-CONTAINING PROTEIN"/>
    <property type="match status" value="1"/>
</dbReference>
<evidence type="ECO:0000256" key="6">
    <source>
        <dbReference type="ARBA" id="ARBA00023136"/>
    </source>
</evidence>
<feature type="transmembrane region" description="Helical" evidence="8">
    <location>
        <begin position="143"/>
        <end position="161"/>
    </location>
</feature>
<organism evidence="13 14">
    <name type="scientific">Botryobasidium botryosum (strain FD-172 SS1)</name>
    <dbReference type="NCBI Taxonomy" id="930990"/>
    <lineage>
        <taxon>Eukaryota</taxon>
        <taxon>Fungi</taxon>
        <taxon>Dikarya</taxon>
        <taxon>Basidiomycota</taxon>
        <taxon>Agaricomycotina</taxon>
        <taxon>Agaricomycetes</taxon>
        <taxon>Cantharellales</taxon>
        <taxon>Botryobasidiaceae</taxon>
        <taxon>Botryobasidium</taxon>
    </lineage>
</organism>
<dbReference type="FunCoup" id="A0A067LXQ6">
    <property type="interactions" value="66"/>
</dbReference>
<evidence type="ECO:0000256" key="4">
    <source>
        <dbReference type="ARBA" id="ARBA00022692"/>
    </source>
</evidence>
<dbReference type="Proteomes" id="UP000027195">
    <property type="component" value="Unassembled WGS sequence"/>
</dbReference>
<dbReference type="InterPro" id="IPR003864">
    <property type="entry name" value="CSC1/OSCA1-like_7TM"/>
</dbReference>
<dbReference type="OrthoDB" id="1076608at2759"/>
<feature type="transmembrane region" description="Helical" evidence="8">
    <location>
        <begin position="591"/>
        <end position="615"/>
    </location>
</feature>
<dbReference type="InterPro" id="IPR022257">
    <property type="entry name" value="PHM7_ext"/>
</dbReference>
<keyword evidence="5 8" id="KW-1133">Transmembrane helix</keyword>
<feature type="domain" description="CSC1/OSCA1-like 7TM region" evidence="9">
    <location>
        <begin position="412"/>
        <end position="684"/>
    </location>
</feature>
<dbReference type="GO" id="GO:0005886">
    <property type="term" value="C:plasma membrane"/>
    <property type="evidence" value="ECO:0007669"/>
    <property type="project" value="TreeGrafter"/>
</dbReference>
<feature type="domain" description="CSC1/OSCA1-like N-terminal transmembrane" evidence="11">
    <location>
        <begin position="15"/>
        <end position="163"/>
    </location>
</feature>
<feature type="region of interest" description="Disordered" evidence="7">
    <location>
        <begin position="879"/>
        <end position="903"/>
    </location>
</feature>
<feature type="transmembrane region" description="Helical" evidence="8">
    <location>
        <begin position="12"/>
        <end position="36"/>
    </location>
</feature>
<feature type="transmembrane region" description="Helical" evidence="8">
    <location>
        <begin position="621"/>
        <end position="641"/>
    </location>
</feature>
<dbReference type="STRING" id="930990.A0A067LXQ6"/>
<evidence type="ECO:0008006" key="15">
    <source>
        <dbReference type="Google" id="ProtNLM"/>
    </source>
</evidence>
<proteinExistence type="inferred from homology"/>
<evidence type="ECO:0000313" key="13">
    <source>
        <dbReference type="EMBL" id="KDQ07994.1"/>
    </source>
</evidence>
<feature type="transmembrane region" description="Helical" evidence="8">
    <location>
        <begin position="414"/>
        <end position="437"/>
    </location>
</feature>
<feature type="domain" description="10TM putative phosphate transporter extracellular tail" evidence="10">
    <location>
        <begin position="830"/>
        <end position="896"/>
    </location>
</feature>
<dbReference type="Pfam" id="PF14703">
    <property type="entry name" value="PHM7_cyt"/>
    <property type="match status" value="1"/>
</dbReference>
<feature type="transmembrane region" description="Helical" evidence="8">
    <location>
        <begin position="100"/>
        <end position="123"/>
    </location>
</feature>
<dbReference type="InterPro" id="IPR045122">
    <property type="entry name" value="Csc1-like"/>
</dbReference>
<feature type="compositionally biased region" description="Basic residues" evidence="7">
    <location>
        <begin position="889"/>
        <end position="903"/>
    </location>
</feature>
<evidence type="ECO:0000259" key="9">
    <source>
        <dbReference type="Pfam" id="PF02714"/>
    </source>
</evidence>
<comment type="subcellular location">
    <subcellularLocation>
        <location evidence="1">Membrane</location>
        <topology evidence="1">Multi-pass membrane protein</topology>
    </subcellularLocation>
</comment>
<comment type="similarity">
    <text evidence="2">Belongs to the CSC1 (TC 1.A.17) family.</text>
</comment>
<dbReference type="Pfam" id="PF13967">
    <property type="entry name" value="RSN1_TM"/>
    <property type="match status" value="1"/>
</dbReference>
<dbReference type="AlphaFoldDB" id="A0A067LXQ6"/>
<dbReference type="InterPro" id="IPR027815">
    <property type="entry name" value="CSC1/OSCA1-like_cyt"/>
</dbReference>
<sequence>MSSLDSAKTASTATFLTALVLNAAVFAIEILAFTILRARFQSVYEPRSLLPDEDRRADPFTKWAVLWPYAIFKANYKDIRLRNGLDAYFFVRFLRFMVKILLPIWLLSWAVLLPIDAISPTAGGEGLERFTYGNVSLTTQNRRVAHLVLLYVFTIWILWNIKQELSHFVRVRHRHLIDPLHAATQQANTILITGVPRKYLDERELEKMFSYLPGGVRKIWLNRDLKDLPDIYDARLSACQKLESGETSLISTATKLHNKQLKKGGDTPVDGNADMEKDLTLAERLVPRAERPTHRLPLGFLPFSLPLVGQKVDTIDWCKAEIQRTDVLLREGREKLDQDARKAGPGNEEYYPPLNSAFILFNQQIAAHLAANSLLHHEPYKMTGRYTEVAPADVIWSNLSMNPYESKIRLTISYALTAALIIFWAIPVAFVGFVSNVPALCVKYHWLAWICKLPKPVVGIITGILPPVLLAVLMILLPIILRLLARFEGIPRYTGLELSLMSRFFLFQIVHGFLIVTISSGIIKALPEFAQNPAGIPNVLATNLPAASNFFITYILLQGLAGTASGFLNIGRLVVYYAKLYLLSSTPRSMYNTMFVLPSVAWGTLFPSITLLTVITITYSIISPLINGLACVAFFLFYQVWKYLFLWQLDQPAAGDTGGLFFPKAMTHTFVGLYIQQVCMAGLFFLAQDANKKPSCIVEGALTIVLIFLTFGYHMILLDSYNPLKRALPLSLANKSYGVAQDGRLSSTPSEIDAVPEDRYSSKRPLAKQSIDGRPAHGVEEHPMGRVGKKDFVEDGKGPSDGGPEMNAEVDLTRDRVDADGRVGAAGQDDTYKQKEVPADFNHPALQEQQIVWFPRDTLGVADAEMAELSKSQIKAATTNAEMDDKGKITIKGHPPGKKLRTL</sequence>
<dbReference type="PANTHER" id="PTHR13018">
    <property type="entry name" value="PROBABLE MEMBRANE PROTEIN DUF221-RELATED"/>
    <property type="match status" value="1"/>
</dbReference>
<evidence type="ECO:0000256" key="2">
    <source>
        <dbReference type="ARBA" id="ARBA00007779"/>
    </source>
</evidence>
<reference evidence="14" key="1">
    <citation type="journal article" date="2014" name="Proc. Natl. Acad. Sci. U.S.A.">
        <title>Extensive sampling of basidiomycete genomes demonstrates inadequacy of the white-rot/brown-rot paradigm for wood decay fungi.</title>
        <authorList>
            <person name="Riley R."/>
            <person name="Salamov A.A."/>
            <person name="Brown D.W."/>
            <person name="Nagy L.G."/>
            <person name="Floudas D."/>
            <person name="Held B.W."/>
            <person name="Levasseur A."/>
            <person name="Lombard V."/>
            <person name="Morin E."/>
            <person name="Otillar R."/>
            <person name="Lindquist E.A."/>
            <person name="Sun H."/>
            <person name="LaButti K.M."/>
            <person name="Schmutz J."/>
            <person name="Jabbour D."/>
            <person name="Luo H."/>
            <person name="Baker S.E."/>
            <person name="Pisabarro A.G."/>
            <person name="Walton J.D."/>
            <person name="Blanchette R.A."/>
            <person name="Henrissat B."/>
            <person name="Martin F."/>
            <person name="Cullen D."/>
            <person name="Hibbett D.S."/>
            <person name="Grigoriev I.V."/>
        </authorList>
    </citation>
    <scope>NUCLEOTIDE SEQUENCE [LARGE SCALE GENOMIC DNA]</scope>
    <source>
        <strain evidence="14">FD-172 SS1</strain>
    </source>
</reference>
<evidence type="ECO:0000256" key="1">
    <source>
        <dbReference type="ARBA" id="ARBA00004141"/>
    </source>
</evidence>
<evidence type="ECO:0000259" key="12">
    <source>
        <dbReference type="Pfam" id="PF14703"/>
    </source>
</evidence>
<keyword evidence="14" id="KW-1185">Reference proteome</keyword>
<evidence type="ECO:0000256" key="8">
    <source>
        <dbReference type="SAM" id="Phobius"/>
    </source>
</evidence>
<feature type="compositionally biased region" description="Basic and acidic residues" evidence="7">
    <location>
        <begin position="774"/>
        <end position="798"/>
    </location>
</feature>
<feature type="transmembrane region" description="Helical" evidence="8">
    <location>
        <begin position="670"/>
        <end position="688"/>
    </location>
</feature>
<evidence type="ECO:0000256" key="5">
    <source>
        <dbReference type="ARBA" id="ARBA00022989"/>
    </source>
</evidence>
<feature type="transmembrane region" description="Helical" evidence="8">
    <location>
        <begin position="504"/>
        <end position="526"/>
    </location>
</feature>